<name>M1LWY1_9CLOT</name>
<dbReference type="Pfam" id="PF19592">
    <property type="entry name" value="DUF6097"/>
    <property type="match status" value="1"/>
</dbReference>
<accession>M1LWY1</accession>
<proteinExistence type="predicted"/>
<dbReference type="RefSeq" id="WP_015394033.1">
    <property type="nucleotide sequence ID" value="NC_020291.1"/>
</dbReference>
<reference evidence="2 3" key="1">
    <citation type="submission" date="2013-02" db="EMBL/GenBank/DDBJ databases">
        <title>Genome sequence of Clostridium saccharoperbutylacetonicum N1-4(HMT).</title>
        <authorList>
            <person name="Poehlein A."/>
            <person name="Daniel R."/>
        </authorList>
    </citation>
    <scope>NUCLEOTIDE SEQUENCE [LARGE SCALE GENOMIC DNA]</scope>
    <source>
        <strain evidence="3">N1-4(HMT)</strain>
    </source>
</reference>
<dbReference type="AlphaFoldDB" id="M1LWY1"/>
<dbReference type="KEGG" id="csr:Cspa_c39630"/>
<feature type="transmembrane region" description="Helical" evidence="1">
    <location>
        <begin position="105"/>
        <end position="124"/>
    </location>
</feature>
<evidence type="ECO:0000256" key="1">
    <source>
        <dbReference type="SAM" id="Phobius"/>
    </source>
</evidence>
<gene>
    <name evidence="2" type="ORF">Cspa_c39630</name>
</gene>
<keyword evidence="3" id="KW-1185">Reference proteome</keyword>
<dbReference type="PATRIC" id="fig|931276.5.peg.3996"/>
<keyword evidence="1" id="KW-1133">Transmembrane helix</keyword>
<dbReference type="eggNOG" id="ENOG50327PA">
    <property type="taxonomic scope" value="Bacteria"/>
</dbReference>
<dbReference type="EMBL" id="CP004121">
    <property type="protein sequence ID" value="AGF57720.1"/>
    <property type="molecule type" value="Genomic_DNA"/>
</dbReference>
<dbReference type="Proteomes" id="UP000011728">
    <property type="component" value="Chromosome"/>
</dbReference>
<dbReference type="InterPro" id="IPR046079">
    <property type="entry name" value="DUF6097"/>
</dbReference>
<evidence type="ECO:0000313" key="3">
    <source>
        <dbReference type="Proteomes" id="UP000011728"/>
    </source>
</evidence>
<evidence type="ECO:0000313" key="2">
    <source>
        <dbReference type="EMBL" id="AGF57720.1"/>
    </source>
</evidence>
<dbReference type="STRING" id="36745.CLSAP_37400"/>
<dbReference type="OrthoDB" id="2625716at2"/>
<sequence length="149" mass="17561">MGLGKILHEALEFSNELDILHKHITKNNLQVQKSDSFEKQCFLLERYMGEEHFQSIHKKMNIVNIMSGVFAFPVLLIILMVYVYAKWIDKKFDVFGFFLNNPALYIVPAVLIAVTIIFAIYHSILRNNLYYKIYPKLKEKLRVEDVTFE</sequence>
<protein>
    <submittedName>
        <fullName evidence="2">Uncharacterized protein</fullName>
    </submittedName>
</protein>
<dbReference type="HOGENOM" id="CLU_144752_0_0_9"/>
<organism evidence="2 3">
    <name type="scientific">Clostridium saccharoperbutylacetonicum N1-4(HMT)</name>
    <dbReference type="NCBI Taxonomy" id="931276"/>
    <lineage>
        <taxon>Bacteria</taxon>
        <taxon>Bacillati</taxon>
        <taxon>Bacillota</taxon>
        <taxon>Clostridia</taxon>
        <taxon>Eubacteriales</taxon>
        <taxon>Clostridiaceae</taxon>
        <taxon>Clostridium</taxon>
    </lineage>
</organism>
<keyword evidence="1" id="KW-0812">Transmembrane</keyword>
<feature type="transmembrane region" description="Helical" evidence="1">
    <location>
        <begin position="62"/>
        <end position="85"/>
    </location>
</feature>
<keyword evidence="1" id="KW-0472">Membrane</keyword>